<dbReference type="InterPro" id="IPR004090">
    <property type="entry name" value="Chemotax_Me-accpt_rcpt"/>
</dbReference>
<evidence type="ECO:0000256" key="5">
    <source>
        <dbReference type="SAM" id="MobiDB-lite"/>
    </source>
</evidence>
<protein>
    <submittedName>
        <fullName evidence="10">PAS domain S-box protein</fullName>
    </submittedName>
</protein>
<dbReference type="Gene3D" id="1.20.120.30">
    <property type="entry name" value="Aspartate receptor, ligand-binding domain"/>
    <property type="match status" value="1"/>
</dbReference>
<keyword evidence="6" id="KW-1133">Transmembrane helix</keyword>
<dbReference type="PRINTS" id="PR00260">
    <property type="entry name" value="CHEMTRNSDUCR"/>
</dbReference>
<evidence type="ECO:0000259" key="7">
    <source>
        <dbReference type="PROSITE" id="PS50111"/>
    </source>
</evidence>
<evidence type="ECO:0000256" key="2">
    <source>
        <dbReference type="ARBA" id="ARBA00023224"/>
    </source>
</evidence>
<feature type="transmembrane region" description="Helical" evidence="6">
    <location>
        <begin position="163"/>
        <end position="181"/>
    </location>
</feature>
<dbReference type="Gene3D" id="1.10.287.950">
    <property type="entry name" value="Methyl-accepting chemotaxis protein"/>
    <property type="match status" value="1"/>
</dbReference>
<keyword evidence="1" id="KW-0488">Methylation</keyword>
<dbReference type="PROSITE" id="PS50112">
    <property type="entry name" value="PAS"/>
    <property type="match status" value="1"/>
</dbReference>
<dbReference type="InterPro" id="IPR035965">
    <property type="entry name" value="PAS-like_dom_sf"/>
</dbReference>
<dbReference type="NCBIfam" id="TIGR00229">
    <property type="entry name" value="sensory_box"/>
    <property type="match status" value="1"/>
</dbReference>
<evidence type="ECO:0000313" key="11">
    <source>
        <dbReference type="Proteomes" id="UP000664835"/>
    </source>
</evidence>
<feature type="domain" description="HAMP" evidence="9">
    <location>
        <begin position="435"/>
        <end position="482"/>
    </location>
</feature>
<dbReference type="Pfam" id="PF18947">
    <property type="entry name" value="HAMP_2"/>
    <property type="match status" value="1"/>
</dbReference>
<dbReference type="Pfam" id="PF08447">
    <property type="entry name" value="PAS_3"/>
    <property type="match status" value="1"/>
</dbReference>
<dbReference type="PROSITE" id="PS50111">
    <property type="entry name" value="CHEMOTAXIS_TRANSDUC_2"/>
    <property type="match status" value="1"/>
</dbReference>
<dbReference type="CDD" id="cd11386">
    <property type="entry name" value="MCP_signal"/>
    <property type="match status" value="1"/>
</dbReference>
<dbReference type="InterPro" id="IPR000014">
    <property type="entry name" value="PAS"/>
</dbReference>
<dbReference type="PANTHER" id="PTHR43531">
    <property type="entry name" value="PROTEIN ICFG"/>
    <property type="match status" value="1"/>
</dbReference>
<dbReference type="PANTHER" id="PTHR43531:SF14">
    <property type="entry name" value="METHYL-ACCEPTING CHEMOTAXIS PROTEIN I-RELATED"/>
    <property type="match status" value="1"/>
</dbReference>
<dbReference type="RefSeq" id="WP_208150089.1">
    <property type="nucleotide sequence ID" value="NZ_JAGETV010000014.1"/>
</dbReference>
<dbReference type="Proteomes" id="UP000664835">
    <property type="component" value="Unassembled WGS sequence"/>
</dbReference>
<keyword evidence="2 4" id="KW-0807">Transducer</keyword>
<comment type="similarity">
    <text evidence="3">Belongs to the methyl-accepting chemotaxis (MCP) protein family.</text>
</comment>
<sequence length="877" mass="97116">MRQNLPVTNEEYLIPNGVSLVSQTDLHGTITDCNDAFQIASGYERDELIGQPHNMIRHPDVPEVVFADMWRTLQKGHPWSQLVKNRRADGGFYWVKANVTPLFNEGEIYGYMSVRSTINAEEKAAGTLIYDDLRNGKGTLKFGNYRHGFDWSKFNPMSSFKPVTQVMLLMSMLYLLPTQVFAWANDISPSTPLMYALMGLIPTLLFMWWYMQRNEFGRVLMHRIANHEEVDFGEFNPDSISGKLLGAMRSVSVATRAKSEQALHELDQHKQLKVAIDQISTNIMIANRKLEISYMNEHMQKFLKAREAKLKEALPNFDADNLIGVNIDIFHKNPAHNRQMIQSFKESTYTEIKVAGLYLGLQIIPVFNRNGDHVNTVVEWQDKTAEKQLVEHVGSVVQSAKEGLLDQRIDLSELEGVAQILGEKINQLLDSIEPPMNDAISLAAALEQGDLTYSIEAPYQGRFALLKESLNVAVENLNSMMLQTKNAAQGVENGAVHISQGSRDLNDRTQQQAASLEETAASMEQMTAGVKQSAEHAREAAKLTKETVQSAIGSSDVMQEGISSMEAIRESSQKIHNIIELIDSIAFQTNLLALNAAVEAARAGEHGRGFAVVAGEVRSLAQKSATAANDIRVLIDDTVNKISTGTENIEMAGKSMQEMIESIHEVSRFVEQIADSSAEQSSGIVQVNQAIAAMDSNVQQNAAMVEQTSSTAEELERSAELLIGNVGNFTLVGSENSSLAGMELGFDFEAAKRAHRSNRVKIRSLISDAHTTNLDKRMTDPKVCELGKWLASAGQQYSSNPVFHSLQQSHDNYHAYIGKIFQHKEIGDHDGANQMADKIEEMVNQVISLIDQFQAEVVKGSQASGSGRALLDMRVAS</sequence>
<feature type="compositionally biased region" description="Polar residues" evidence="5">
    <location>
        <begin position="499"/>
        <end position="514"/>
    </location>
</feature>
<organism evidence="10 11">
    <name type="scientific">Thiomicrorhabdus marina</name>
    <dbReference type="NCBI Taxonomy" id="2818442"/>
    <lineage>
        <taxon>Bacteria</taxon>
        <taxon>Pseudomonadati</taxon>
        <taxon>Pseudomonadota</taxon>
        <taxon>Gammaproteobacteria</taxon>
        <taxon>Thiotrichales</taxon>
        <taxon>Piscirickettsiaceae</taxon>
        <taxon>Thiomicrorhabdus</taxon>
    </lineage>
</organism>
<gene>
    <name evidence="10" type="ORF">J3998_08535</name>
</gene>
<feature type="domain" description="Methyl-accepting transducer" evidence="7">
    <location>
        <begin position="487"/>
        <end position="716"/>
    </location>
</feature>
<dbReference type="Gene3D" id="3.30.450.20">
    <property type="entry name" value="PAS domain"/>
    <property type="match status" value="2"/>
</dbReference>
<proteinExistence type="inferred from homology"/>
<feature type="transmembrane region" description="Helical" evidence="6">
    <location>
        <begin position="193"/>
        <end position="211"/>
    </location>
</feature>
<dbReference type="SMART" id="SM00091">
    <property type="entry name" value="PAS"/>
    <property type="match status" value="2"/>
</dbReference>
<dbReference type="InterPro" id="IPR051310">
    <property type="entry name" value="MCP_chemotaxis"/>
</dbReference>
<dbReference type="EMBL" id="JAGETV010000014">
    <property type="protein sequence ID" value="MBO1927621.1"/>
    <property type="molecule type" value="Genomic_DNA"/>
</dbReference>
<dbReference type="PROSITE" id="PS50885">
    <property type="entry name" value="HAMP"/>
    <property type="match status" value="1"/>
</dbReference>
<dbReference type="SUPFAM" id="SSF55785">
    <property type="entry name" value="PYP-like sensor domain (PAS domain)"/>
    <property type="match status" value="1"/>
</dbReference>
<evidence type="ECO:0000256" key="4">
    <source>
        <dbReference type="PROSITE-ProRule" id="PRU00284"/>
    </source>
</evidence>
<keyword evidence="6" id="KW-0472">Membrane</keyword>
<evidence type="ECO:0000256" key="6">
    <source>
        <dbReference type="SAM" id="Phobius"/>
    </source>
</evidence>
<keyword evidence="11" id="KW-1185">Reference proteome</keyword>
<comment type="caution">
    <text evidence="10">The sequence shown here is derived from an EMBL/GenBank/DDBJ whole genome shotgun (WGS) entry which is preliminary data.</text>
</comment>
<evidence type="ECO:0000256" key="1">
    <source>
        <dbReference type="ARBA" id="ARBA00022481"/>
    </source>
</evidence>
<evidence type="ECO:0000256" key="3">
    <source>
        <dbReference type="ARBA" id="ARBA00029447"/>
    </source>
</evidence>
<evidence type="ECO:0000259" key="9">
    <source>
        <dbReference type="PROSITE" id="PS50885"/>
    </source>
</evidence>
<dbReference type="SUPFAM" id="SSF58104">
    <property type="entry name" value="Methyl-accepting chemotaxis protein (MCP) signaling domain"/>
    <property type="match status" value="1"/>
</dbReference>
<feature type="domain" description="PAS" evidence="8">
    <location>
        <begin position="25"/>
        <end position="76"/>
    </location>
</feature>
<evidence type="ECO:0000313" key="10">
    <source>
        <dbReference type="EMBL" id="MBO1927621.1"/>
    </source>
</evidence>
<dbReference type="CDD" id="cd00130">
    <property type="entry name" value="PAS"/>
    <property type="match status" value="1"/>
</dbReference>
<dbReference type="InterPro" id="IPR003660">
    <property type="entry name" value="HAMP_dom"/>
</dbReference>
<dbReference type="SMART" id="SM00283">
    <property type="entry name" value="MA"/>
    <property type="match status" value="1"/>
</dbReference>
<feature type="region of interest" description="Disordered" evidence="5">
    <location>
        <begin position="499"/>
        <end position="520"/>
    </location>
</feature>
<reference evidence="10 11" key="1">
    <citation type="submission" date="2021-03" db="EMBL/GenBank/DDBJ databases">
        <title>Thiomicrorhabdus sp.nov.,novel sulfur-oxidizing bacteria isolated from coastal sediment.</title>
        <authorList>
            <person name="Liu X."/>
        </authorList>
    </citation>
    <scope>NUCLEOTIDE SEQUENCE [LARGE SCALE GENOMIC DNA]</scope>
    <source>
        <strain evidence="10 11">6S2-11</strain>
    </source>
</reference>
<dbReference type="Pfam" id="PF00015">
    <property type="entry name" value="MCPsignal"/>
    <property type="match status" value="1"/>
</dbReference>
<evidence type="ECO:0000259" key="8">
    <source>
        <dbReference type="PROSITE" id="PS50112"/>
    </source>
</evidence>
<dbReference type="InterPro" id="IPR004089">
    <property type="entry name" value="MCPsignal_dom"/>
</dbReference>
<name>A0ABS3Q5S7_9GAMM</name>
<keyword evidence="6" id="KW-0812">Transmembrane</keyword>
<accession>A0ABS3Q5S7</accession>
<dbReference type="InterPro" id="IPR013655">
    <property type="entry name" value="PAS_fold_3"/>
</dbReference>
<dbReference type="Pfam" id="PF13188">
    <property type="entry name" value="PAS_8"/>
    <property type="match status" value="1"/>
</dbReference>